<evidence type="ECO:0000313" key="8">
    <source>
        <dbReference type="EMBL" id="SDQ44593.1"/>
    </source>
</evidence>
<comment type="similarity">
    <text evidence="2">Belongs to the glycosyl hydrolase 36 family.</text>
</comment>
<dbReference type="OrthoDB" id="9758822at2"/>
<dbReference type="Gene3D" id="2.60.40.1180">
    <property type="entry name" value="Golgi alpha-mannosidase II"/>
    <property type="match status" value="1"/>
</dbReference>
<dbReference type="Proteomes" id="UP000199481">
    <property type="component" value="Unassembled WGS sequence"/>
</dbReference>
<dbReference type="PANTHER" id="PTHR43053:SF3">
    <property type="entry name" value="ALPHA-GALACTOSIDASE C-RELATED"/>
    <property type="match status" value="1"/>
</dbReference>
<evidence type="ECO:0000256" key="3">
    <source>
        <dbReference type="ARBA" id="ARBA00012755"/>
    </source>
</evidence>
<dbReference type="InterPro" id="IPR017853">
    <property type="entry name" value="GH"/>
</dbReference>
<accession>A0A1H1AY82</accession>
<evidence type="ECO:0000259" key="6">
    <source>
        <dbReference type="Pfam" id="PF16874"/>
    </source>
</evidence>
<dbReference type="PROSITE" id="PS00512">
    <property type="entry name" value="ALPHA_GALACTOSIDASE"/>
    <property type="match status" value="1"/>
</dbReference>
<dbReference type="InterPro" id="IPR038417">
    <property type="entry name" value="Alpga-gal_N_sf"/>
</dbReference>
<dbReference type="CDD" id="cd14791">
    <property type="entry name" value="GH36"/>
    <property type="match status" value="1"/>
</dbReference>
<dbReference type="Pfam" id="PF16875">
    <property type="entry name" value="Glyco_hydro_36N"/>
    <property type="match status" value="1"/>
</dbReference>
<dbReference type="Pfam" id="PF16874">
    <property type="entry name" value="Glyco_hydro_36C"/>
    <property type="match status" value="1"/>
</dbReference>
<dbReference type="InterPro" id="IPR013785">
    <property type="entry name" value="Aldolase_TIM"/>
</dbReference>
<dbReference type="GO" id="GO:0016052">
    <property type="term" value="P:carbohydrate catabolic process"/>
    <property type="evidence" value="ECO:0007669"/>
    <property type="project" value="InterPro"/>
</dbReference>
<organism evidence="8 9">
    <name type="scientific">Carnobacterium viridans</name>
    <dbReference type="NCBI Taxonomy" id="174587"/>
    <lineage>
        <taxon>Bacteria</taxon>
        <taxon>Bacillati</taxon>
        <taxon>Bacillota</taxon>
        <taxon>Bacilli</taxon>
        <taxon>Lactobacillales</taxon>
        <taxon>Carnobacteriaceae</taxon>
        <taxon>Carnobacterium</taxon>
    </lineage>
</organism>
<keyword evidence="5" id="KW-0326">Glycosidase</keyword>
<dbReference type="SUPFAM" id="SSF51445">
    <property type="entry name" value="(Trans)glycosidases"/>
    <property type="match status" value="1"/>
</dbReference>
<dbReference type="InterPro" id="IPR050985">
    <property type="entry name" value="Alpha-glycosidase_related"/>
</dbReference>
<dbReference type="InterPro" id="IPR031704">
    <property type="entry name" value="Glyco_hydro_36_N"/>
</dbReference>
<feature type="domain" description="Glycosyl hydrolase family 36 N-terminal" evidence="7">
    <location>
        <begin position="2"/>
        <end position="137"/>
    </location>
</feature>
<dbReference type="EC" id="3.2.1.22" evidence="3"/>
<dbReference type="AlphaFoldDB" id="A0A1H1AY82"/>
<sequence length="582" mass="66520">MYGVFEEKDIITRAVTITNMGSGKVNVLKADSASLDYADKDFDIIHFHGRHNMERQYERLPLKNGTFSIGSHRGTSSHQHNPFIILSDSETTESHGNCYGMMLMYSGNFLATTEKSQYNQVRAGIGIGSRGFRYSLAHGETFTAPEAILSYSANGLEELSHHYHHFIQKNVVRGKFRDQRRPVLINNWEATYFDFTEQKLIDIARDAAGAGIELFVMDDGWFGKRDSDTSGLGDWQVNLEKIPNGLKQLADTVNKEGLKFGIWFEPEMISEDSDMYRKHPEWSINIPGRPGIRSRDQYVLDFTRQDVRNHLVEEITEVLDSANIEYVKWDMNRSLSNVFSENLESHEQGKFYHLYILGLYEVLERLTSAYPDILFEGCSGGGGRFDAGMLYYTPQIWTSDDTDAVERLRIQHGTSFGYPTRTNGSHVSAVPNHQTSRITPLNTRGIVAMSGSFGYELDITKLTQAEKDEVAEQVEMFKSYYDLIHDGLYYRLTNPWENESFTAWQIVSNDKKETLVSLVRTRQYANDPIAIFRLKGLDPKRTYQLDGEEKEYTGAALMASGWPVPQTSQEYQAFTYHFVCKE</sequence>
<dbReference type="InterPro" id="IPR013780">
    <property type="entry name" value="Glyco_hydro_b"/>
</dbReference>
<dbReference type="Gene3D" id="3.20.20.70">
    <property type="entry name" value="Aldolase class I"/>
    <property type="match status" value="1"/>
</dbReference>
<evidence type="ECO:0000256" key="1">
    <source>
        <dbReference type="ARBA" id="ARBA00001255"/>
    </source>
</evidence>
<dbReference type="InterPro" id="IPR031705">
    <property type="entry name" value="Glyco_hydro_36_C"/>
</dbReference>
<evidence type="ECO:0000313" key="9">
    <source>
        <dbReference type="Proteomes" id="UP000199481"/>
    </source>
</evidence>
<gene>
    <name evidence="8" type="ORF">SAMN04487752_2308</name>
</gene>
<feature type="domain" description="Glycosyl hydrolase family 36 C-terminal" evidence="6">
    <location>
        <begin position="502"/>
        <end position="578"/>
    </location>
</feature>
<keyword evidence="4" id="KW-0378">Hydrolase</keyword>
<dbReference type="EMBL" id="FNJW01000008">
    <property type="protein sequence ID" value="SDQ44593.1"/>
    <property type="molecule type" value="Genomic_DNA"/>
</dbReference>
<dbReference type="PANTHER" id="PTHR43053">
    <property type="entry name" value="GLYCOSIDASE FAMILY 31"/>
    <property type="match status" value="1"/>
</dbReference>
<dbReference type="Gene3D" id="2.70.98.60">
    <property type="entry name" value="alpha-galactosidase from lactobacil brevis"/>
    <property type="match status" value="1"/>
</dbReference>
<protein>
    <recommendedName>
        <fullName evidence="3">alpha-galactosidase</fullName>
        <ecNumber evidence="3">3.2.1.22</ecNumber>
    </recommendedName>
</protein>
<evidence type="ECO:0000256" key="4">
    <source>
        <dbReference type="ARBA" id="ARBA00022801"/>
    </source>
</evidence>
<dbReference type="FunFam" id="3.20.20.70:FF:000118">
    <property type="entry name" value="Alpha-galactosidase"/>
    <property type="match status" value="1"/>
</dbReference>
<dbReference type="GO" id="GO:0004557">
    <property type="term" value="F:alpha-galactosidase activity"/>
    <property type="evidence" value="ECO:0007669"/>
    <property type="project" value="UniProtKB-EC"/>
</dbReference>
<dbReference type="Pfam" id="PF02065">
    <property type="entry name" value="Melibiase"/>
    <property type="match status" value="1"/>
</dbReference>
<reference evidence="9" key="1">
    <citation type="submission" date="2016-10" db="EMBL/GenBank/DDBJ databases">
        <authorList>
            <person name="Varghese N."/>
            <person name="Submissions S."/>
        </authorList>
    </citation>
    <scope>NUCLEOTIDE SEQUENCE [LARGE SCALE GENOMIC DNA]</scope>
    <source>
        <strain evidence="9">MPL-11</strain>
    </source>
</reference>
<proteinExistence type="inferred from homology"/>
<evidence type="ECO:0000259" key="7">
    <source>
        <dbReference type="Pfam" id="PF16875"/>
    </source>
</evidence>
<evidence type="ECO:0000256" key="2">
    <source>
        <dbReference type="ARBA" id="ARBA00006202"/>
    </source>
</evidence>
<dbReference type="InterPro" id="IPR000111">
    <property type="entry name" value="Glyco_hydro_27/36_CS"/>
</dbReference>
<dbReference type="InterPro" id="IPR002252">
    <property type="entry name" value="Glyco_hydro_36"/>
</dbReference>
<keyword evidence="9" id="KW-1185">Reference proteome</keyword>
<dbReference type="PRINTS" id="PR00743">
    <property type="entry name" value="GLHYDRLASE36"/>
</dbReference>
<comment type="catalytic activity">
    <reaction evidence="1">
        <text>Hydrolysis of terminal, non-reducing alpha-D-galactose residues in alpha-D-galactosides, including galactose oligosaccharides, galactomannans and galactolipids.</text>
        <dbReference type="EC" id="3.2.1.22"/>
    </reaction>
</comment>
<name>A0A1H1AY82_9LACT</name>
<evidence type="ECO:0000256" key="5">
    <source>
        <dbReference type="ARBA" id="ARBA00023295"/>
    </source>
</evidence>